<name>A0AAQ3KTW8_9LILI</name>
<dbReference type="EMBL" id="CP136896">
    <property type="protein sequence ID" value="WOL14649.1"/>
    <property type="molecule type" value="Genomic_DNA"/>
</dbReference>
<organism evidence="1 2">
    <name type="scientific">Canna indica</name>
    <name type="common">Indian-shot</name>
    <dbReference type="NCBI Taxonomy" id="4628"/>
    <lineage>
        <taxon>Eukaryota</taxon>
        <taxon>Viridiplantae</taxon>
        <taxon>Streptophyta</taxon>
        <taxon>Embryophyta</taxon>
        <taxon>Tracheophyta</taxon>
        <taxon>Spermatophyta</taxon>
        <taxon>Magnoliopsida</taxon>
        <taxon>Liliopsida</taxon>
        <taxon>Zingiberales</taxon>
        <taxon>Cannaceae</taxon>
        <taxon>Canna</taxon>
    </lineage>
</organism>
<dbReference type="PANTHER" id="PTHR36806">
    <property type="entry name" value="ADENINE PHOSPHORIBOSYLTRANSFERASE"/>
    <property type="match status" value="1"/>
</dbReference>
<sequence length="220" mass="24099">MFASFRVSECQIDRHPMAALRLVALGLFVLLISQPPAAEGLWLGQWGTLVSLSHSLLSRVANAREMRGDQAGAERARQIADKFRFIGGSGGGLWSLGWDFAWNYGWRSGGVPTAEISGAAARLLEALAEARRIESGAERARWALRNYRELVKLADPLFKSLLRTFSRSGPLKEMVLVLQEEAAEGKLLQDCLEIGTSDLEGLLRIAKDLFSSSNLGQGEL</sequence>
<dbReference type="AlphaFoldDB" id="A0AAQ3KTW8"/>
<keyword evidence="2" id="KW-1185">Reference proteome</keyword>
<accession>A0AAQ3KTW8</accession>
<dbReference type="Proteomes" id="UP001327560">
    <property type="component" value="Chromosome 7"/>
</dbReference>
<gene>
    <name evidence="1" type="ORF">Cni_G23430</name>
</gene>
<evidence type="ECO:0000313" key="2">
    <source>
        <dbReference type="Proteomes" id="UP001327560"/>
    </source>
</evidence>
<proteinExistence type="predicted"/>
<evidence type="ECO:0000313" key="1">
    <source>
        <dbReference type="EMBL" id="WOL14649.1"/>
    </source>
</evidence>
<protein>
    <submittedName>
        <fullName evidence="1">Uncharacterized protein</fullName>
    </submittedName>
</protein>
<reference evidence="1 2" key="1">
    <citation type="submission" date="2023-10" db="EMBL/GenBank/DDBJ databases">
        <title>Chromosome-scale genome assembly provides insights into flower coloration mechanisms of Canna indica.</title>
        <authorList>
            <person name="Li C."/>
        </authorList>
    </citation>
    <scope>NUCLEOTIDE SEQUENCE [LARGE SCALE GENOMIC DNA]</scope>
    <source>
        <tissue evidence="1">Flower</tissue>
    </source>
</reference>